<proteinExistence type="predicted"/>
<protein>
    <submittedName>
        <fullName evidence="2">Uncharacterized protein</fullName>
    </submittedName>
</protein>
<dbReference type="AlphaFoldDB" id="A0A8T2SKI3"/>
<organism evidence="2 3">
    <name type="scientific">Ceratopteris richardii</name>
    <name type="common">Triangle waterfern</name>
    <dbReference type="NCBI Taxonomy" id="49495"/>
    <lineage>
        <taxon>Eukaryota</taxon>
        <taxon>Viridiplantae</taxon>
        <taxon>Streptophyta</taxon>
        <taxon>Embryophyta</taxon>
        <taxon>Tracheophyta</taxon>
        <taxon>Polypodiopsida</taxon>
        <taxon>Polypodiidae</taxon>
        <taxon>Polypodiales</taxon>
        <taxon>Pteridineae</taxon>
        <taxon>Pteridaceae</taxon>
        <taxon>Parkerioideae</taxon>
        <taxon>Ceratopteris</taxon>
    </lineage>
</organism>
<name>A0A8T2SKI3_CERRI</name>
<gene>
    <name evidence="2" type="ORF">KP509_19G023100</name>
</gene>
<dbReference type="Proteomes" id="UP000825935">
    <property type="component" value="Chromosome 19"/>
</dbReference>
<sequence>MCCLDMRTQKTSSFSAVSVPSLPLLLLASILLMVPACSSRGGRFLSSDNALTSMEANLQVKHDPEYLRNPNTLPDSHDSISYGGHNDRILLNRLSSPSTLPTKGHPLVDLLSGLHTFPENSFNMLPAANPVPMSGPSTGHN</sequence>
<accession>A0A8T2SKI3</accession>
<feature type="signal peptide" evidence="1">
    <location>
        <begin position="1"/>
        <end position="39"/>
    </location>
</feature>
<keyword evidence="1" id="KW-0732">Signal</keyword>
<feature type="chain" id="PRO_5035737742" evidence="1">
    <location>
        <begin position="40"/>
        <end position="141"/>
    </location>
</feature>
<comment type="caution">
    <text evidence="2">The sequence shown here is derived from an EMBL/GenBank/DDBJ whole genome shotgun (WGS) entry which is preliminary data.</text>
</comment>
<evidence type="ECO:0000313" key="3">
    <source>
        <dbReference type="Proteomes" id="UP000825935"/>
    </source>
</evidence>
<evidence type="ECO:0000313" key="2">
    <source>
        <dbReference type="EMBL" id="KAH7351972.1"/>
    </source>
</evidence>
<keyword evidence="3" id="KW-1185">Reference proteome</keyword>
<dbReference type="EMBL" id="CM035424">
    <property type="protein sequence ID" value="KAH7351972.1"/>
    <property type="molecule type" value="Genomic_DNA"/>
</dbReference>
<reference evidence="2" key="1">
    <citation type="submission" date="2021-08" db="EMBL/GenBank/DDBJ databases">
        <title>WGS assembly of Ceratopteris richardii.</title>
        <authorList>
            <person name="Marchant D.B."/>
            <person name="Chen G."/>
            <person name="Jenkins J."/>
            <person name="Shu S."/>
            <person name="Leebens-Mack J."/>
            <person name="Grimwood J."/>
            <person name="Schmutz J."/>
            <person name="Soltis P."/>
            <person name="Soltis D."/>
            <person name="Chen Z.-H."/>
        </authorList>
    </citation>
    <scope>NUCLEOTIDE SEQUENCE</scope>
    <source>
        <strain evidence="2">Whitten #5841</strain>
        <tissue evidence="2">Leaf</tissue>
    </source>
</reference>
<evidence type="ECO:0000256" key="1">
    <source>
        <dbReference type="SAM" id="SignalP"/>
    </source>
</evidence>